<dbReference type="KEGG" id="lto:RGQ30_26370"/>
<dbReference type="Proteomes" id="UP001329151">
    <property type="component" value="Chromosome"/>
</dbReference>
<proteinExistence type="predicted"/>
<dbReference type="RefSeq" id="WP_130557756.1">
    <property type="nucleotide sequence ID" value="NZ_AP028947.1"/>
</dbReference>
<evidence type="ECO:0000313" key="2">
    <source>
        <dbReference type="Proteomes" id="UP001329151"/>
    </source>
</evidence>
<organism evidence="1 2">
    <name type="scientific">Limnobacter thiooxidans</name>
    <dbReference type="NCBI Taxonomy" id="131080"/>
    <lineage>
        <taxon>Bacteria</taxon>
        <taxon>Pseudomonadati</taxon>
        <taxon>Pseudomonadota</taxon>
        <taxon>Betaproteobacteria</taxon>
        <taxon>Burkholderiales</taxon>
        <taxon>Burkholderiaceae</taxon>
        <taxon>Limnobacter</taxon>
    </lineage>
</organism>
<evidence type="ECO:0000313" key="1">
    <source>
        <dbReference type="EMBL" id="BET27136.1"/>
    </source>
</evidence>
<reference evidence="1 2" key="1">
    <citation type="submission" date="2023-10" db="EMBL/GenBank/DDBJ databases">
        <title>Complete Genome Sequence of Limnobacter thiooxidans CS-K2T, Isolated from freshwater lake sediments in Bavaria, Germany.</title>
        <authorList>
            <person name="Naruki M."/>
            <person name="Watanabe A."/>
            <person name="Warashina T."/>
            <person name="Morita T."/>
            <person name="Arakawa K."/>
        </authorList>
    </citation>
    <scope>NUCLEOTIDE SEQUENCE [LARGE SCALE GENOMIC DNA]</scope>
    <source>
        <strain evidence="1 2">CS-K2</strain>
    </source>
</reference>
<dbReference type="EMBL" id="AP028947">
    <property type="protein sequence ID" value="BET27136.1"/>
    <property type="molecule type" value="Genomic_DNA"/>
</dbReference>
<gene>
    <name evidence="1" type="ORF">RGQ30_26370</name>
</gene>
<sequence length="210" mass="24247">MKTHSKLIQWITTHKAPALFIALLLGIGVCKAAELLAPAKEIALIIGEPWTNMQVRSTAEIGPVFEGRHWYREPKQISFLRFADSNYQFTTPPAKFFTIGFDSNGNIDGVRMSPQVEPLPLQETLNIVLNLQEQWRKTGWELDDAEENPPYEDNVEWRKAIEQCTAYSTYWHVKGLYSIAIAIGCFKDYRHPEEKRYLITMSMGKYIDYQ</sequence>
<keyword evidence="2" id="KW-1185">Reference proteome</keyword>
<protein>
    <submittedName>
        <fullName evidence="1">Uncharacterized protein</fullName>
    </submittedName>
</protein>
<dbReference type="AlphaFoldDB" id="A0AA86J3K9"/>
<name>A0AA86J3K9_9BURK</name>
<accession>A0AA86J3K9</accession>